<keyword evidence="3" id="KW-1185">Reference proteome</keyword>
<name>A0A2I1HBB4_9GLOM</name>
<comment type="caution">
    <text evidence="2">The sequence shown here is derived from an EMBL/GenBank/DDBJ whole genome shotgun (WGS) entry which is preliminary data.</text>
</comment>
<dbReference type="Proteomes" id="UP000234323">
    <property type="component" value="Unassembled WGS sequence"/>
</dbReference>
<feature type="compositionally biased region" description="Basic and acidic residues" evidence="1">
    <location>
        <begin position="84"/>
        <end position="95"/>
    </location>
</feature>
<dbReference type="AlphaFoldDB" id="A0A2I1HBB4"/>
<sequence length="95" mass="11169">MFDSRLTYREIKDRFRWQACKKVEESASDDDSLVIKDCLKRYNAFFGKIVRINGMRSSGVSMGWKQSEPLSSPALLRQRKQKRTDRFEERSGIDS</sequence>
<evidence type="ECO:0000313" key="3">
    <source>
        <dbReference type="Proteomes" id="UP000234323"/>
    </source>
</evidence>
<evidence type="ECO:0000256" key="1">
    <source>
        <dbReference type="SAM" id="MobiDB-lite"/>
    </source>
</evidence>
<proteinExistence type="predicted"/>
<evidence type="ECO:0000313" key="2">
    <source>
        <dbReference type="EMBL" id="PKY56172.1"/>
    </source>
</evidence>
<reference evidence="2 3" key="1">
    <citation type="submission" date="2015-10" db="EMBL/GenBank/DDBJ databases">
        <title>Genome analyses suggest a sexual origin of heterokaryosis in a supposedly ancient asexual fungus.</title>
        <authorList>
            <person name="Ropars J."/>
            <person name="Sedzielewska K."/>
            <person name="Noel J."/>
            <person name="Charron P."/>
            <person name="Farinelli L."/>
            <person name="Marton T."/>
            <person name="Kruger M."/>
            <person name="Pelin A."/>
            <person name="Brachmann A."/>
            <person name="Corradi N."/>
        </authorList>
    </citation>
    <scope>NUCLEOTIDE SEQUENCE [LARGE SCALE GENOMIC DNA]</scope>
    <source>
        <strain evidence="2 3">A4</strain>
    </source>
</reference>
<dbReference type="EMBL" id="LLXI01002087">
    <property type="protein sequence ID" value="PKY56172.1"/>
    <property type="molecule type" value="Genomic_DNA"/>
</dbReference>
<protein>
    <submittedName>
        <fullName evidence="2">Uncharacterized protein</fullName>
    </submittedName>
</protein>
<organism evidence="2 3">
    <name type="scientific">Rhizophagus irregularis</name>
    <dbReference type="NCBI Taxonomy" id="588596"/>
    <lineage>
        <taxon>Eukaryota</taxon>
        <taxon>Fungi</taxon>
        <taxon>Fungi incertae sedis</taxon>
        <taxon>Mucoromycota</taxon>
        <taxon>Glomeromycotina</taxon>
        <taxon>Glomeromycetes</taxon>
        <taxon>Glomerales</taxon>
        <taxon>Glomeraceae</taxon>
        <taxon>Rhizophagus</taxon>
    </lineage>
</organism>
<gene>
    <name evidence="2" type="ORF">RhiirA4_476262</name>
</gene>
<feature type="region of interest" description="Disordered" evidence="1">
    <location>
        <begin position="60"/>
        <end position="95"/>
    </location>
</feature>
<accession>A0A2I1HBB4</accession>